<keyword evidence="1" id="KW-1133">Transmembrane helix</keyword>
<reference evidence="2" key="3">
    <citation type="submission" date="2023-12" db="EMBL/GenBank/DDBJ databases">
        <authorList>
            <person name="Sun Q."/>
            <person name="Inoue M."/>
        </authorList>
    </citation>
    <scope>NUCLEOTIDE SEQUENCE</scope>
    <source>
        <strain evidence="2">JCM 17810</strain>
    </source>
</reference>
<reference evidence="2" key="1">
    <citation type="journal article" date="2014" name="Int. J. Syst. Evol. Microbiol.">
        <title>Complete genome of a new Firmicutes species belonging to the dominant human colonic microbiota ('Ruminococcus bicirculans') reveals two chromosomes and a selective capacity to utilize plant glucans.</title>
        <authorList>
            <consortium name="NISC Comparative Sequencing Program"/>
            <person name="Wegmann U."/>
            <person name="Louis P."/>
            <person name="Goesmann A."/>
            <person name="Henrissat B."/>
            <person name="Duncan S.H."/>
            <person name="Flint H.J."/>
        </authorList>
    </citation>
    <scope>NUCLEOTIDE SEQUENCE</scope>
    <source>
        <strain evidence="2">JCM 17810</strain>
    </source>
</reference>
<keyword evidence="1" id="KW-0812">Transmembrane</keyword>
<evidence type="ECO:0000313" key="3">
    <source>
        <dbReference type="EMBL" id="GAA4421095.1"/>
    </source>
</evidence>
<dbReference type="Proteomes" id="UP001500622">
    <property type="component" value="Unassembled WGS sequence"/>
</dbReference>
<feature type="transmembrane region" description="Helical" evidence="1">
    <location>
        <begin position="39"/>
        <end position="57"/>
    </location>
</feature>
<organism evidence="2 4">
    <name type="scientific">Georgenia halophila</name>
    <dbReference type="NCBI Taxonomy" id="620889"/>
    <lineage>
        <taxon>Bacteria</taxon>
        <taxon>Bacillati</taxon>
        <taxon>Actinomycetota</taxon>
        <taxon>Actinomycetes</taxon>
        <taxon>Micrococcales</taxon>
        <taxon>Bogoriellaceae</taxon>
        <taxon>Georgenia</taxon>
    </lineage>
</organism>
<reference evidence="4" key="2">
    <citation type="journal article" date="2019" name="Int. J. Syst. Evol. Microbiol.">
        <title>The Global Catalogue of Microorganisms (GCM) 10K type strain sequencing project: providing services to taxonomists for standard genome sequencing and annotation.</title>
        <authorList>
            <consortium name="The Broad Institute Genomics Platform"/>
            <consortium name="The Broad Institute Genome Sequencing Center for Infectious Disease"/>
            <person name="Wu L."/>
            <person name="Ma J."/>
        </authorList>
    </citation>
    <scope>NUCLEOTIDE SEQUENCE [LARGE SCALE GENOMIC DNA]</scope>
    <source>
        <strain evidence="4">JCM 17810</strain>
    </source>
</reference>
<feature type="transmembrane region" description="Helical" evidence="1">
    <location>
        <begin position="94"/>
        <end position="112"/>
    </location>
</feature>
<accession>A0ABP8KVQ9</accession>
<dbReference type="EMBL" id="BAABGN010000002">
    <property type="protein sequence ID" value="GAA4417486.1"/>
    <property type="molecule type" value="Genomic_DNA"/>
</dbReference>
<name>A0ABP8KVQ9_9MICO</name>
<protein>
    <recommendedName>
        <fullName evidence="5">Integral membrane protein</fullName>
    </recommendedName>
</protein>
<feature type="transmembrane region" description="Helical" evidence="1">
    <location>
        <begin position="6"/>
        <end position="27"/>
    </location>
</feature>
<comment type="caution">
    <text evidence="2">The sequence shown here is derived from an EMBL/GenBank/DDBJ whole genome shotgun (WGS) entry which is preliminary data.</text>
</comment>
<keyword evidence="4" id="KW-1185">Reference proteome</keyword>
<dbReference type="RefSeq" id="WP_345215004.1">
    <property type="nucleotide sequence ID" value="NZ_BAABGN010000002.1"/>
</dbReference>
<evidence type="ECO:0000313" key="2">
    <source>
        <dbReference type="EMBL" id="GAA4417486.1"/>
    </source>
</evidence>
<gene>
    <name evidence="2" type="ORF">GCM10023169_06010</name>
    <name evidence="3" type="ORF">GCM10023169_13670</name>
</gene>
<feature type="transmembrane region" description="Helical" evidence="1">
    <location>
        <begin position="63"/>
        <end position="82"/>
    </location>
</feature>
<proteinExistence type="predicted"/>
<evidence type="ECO:0008006" key="5">
    <source>
        <dbReference type="Google" id="ProtNLM"/>
    </source>
</evidence>
<evidence type="ECO:0000256" key="1">
    <source>
        <dbReference type="SAM" id="Phobius"/>
    </source>
</evidence>
<keyword evidence="1" id="KW-0472">Membrane</keyword>
<sequence length="113" mass="11909">MDIVMGILLVFHMIGWAIVLGAALTSLRQPRLAKGVTHGAWTAVIVGILMVGAAEMSGWELSYAWVGVKLIVGLGVLGMSIYGASNEEKVTRGYLVTLAGLVIVNICVAVLWG</sequence>
<evidence type="ECO:0000313" key="4">
    <source>
        <dbReference type="Proteomes" id="UP001500622"/>
    </source>
</evidence>
<dbReference type="EMBL" id="BAABGN010000004">
    <property type="protein sequence ID" value="GAA4421095.1"/>
    <property type="molecule type" value="Genomic_DNA"/>
</dbReference>